<dbReference type="SUPFAM" id="SSF52172">
    <property type="entry name" value="CheY-like"/>
    <property type="match status" value="1"/>
</dbReference>
<dbReference type="InterPro" id="IPR001789">
    <property type="entry name" value="Sig_transdc_resp-reg_receiver"/>
</dbReference>
<dbReference type="Pfam" id="PF00072">
    <property type="entry name" value="Response_reg"/>
    <property type="match status" value="1"/>
</dbReference>
<proteinExistence type="predicted"/>
<keyword evidence="5" id="KW-1185">Reference proteome</keyword>
<reference evidence="4 5" key="1">
    <citation type="submission" date="2019-03" db="EMBL/GenBank/DDBJ databases">
        <title>Genomic Encyclopedia of Type Strains, Phase IV (KMG-IV): sequencing the most valuable type-strain genomes for metagenomic binning, comparative biology and taxonomic classification.</title>
        <authorList>
            <person name="Goeker M."/>
        </authorList>
    </citation>
    <scope>NUCLEOTIDE SEQUENCE [LARGE SCALE GENOMIC DNA]</scope>
    <source>
        <strain evidence="4 5">DSM 25059</strain>
    </source>
</reference>
<dbReference type="Proteomes" id="UP000295493">
    <property type="component" value="Unassembled WGS sequence"/>
</dbReference>
<dbReference type="PANTHER" id="PTHR44591">
    <property type="entry name" value="STRESS RESPONSE REGULATOR PROTEIN 1"/>
    <property type="match status" value="1"/>
</dbReference>
<evidence type="ECO:0000256" key="2">
    <source>
        <dbReference type="PROSITE-ProRule" id="PRU00169"/>
    </source>
</evidence>
<dbReference type="RefSeq" id="WP_133493690.1">
    <property type="nucleotide sequence ID" value="NZ_BMLU01000001.1"/>
</dbReference>
<comment type="caution">
    <text evidence="4">The sequence shown here is derived from an EMBL/GenBank/DDBJ whole genome shotgun (WGS) entry which is preliminary data.</text>
</comment>
<gene>
    <name evidence="4" type="ORF">EV664_10131</name>
</gene>
<dbReference type="SMART" id="SM00448">
    <property type="entry name" value="REC"/>
    <property type="match status" value="1"/>
</dbReference>
<protein>
    <submittedName>
        <fullName evidence="4">Response regulator receiver protein</fullName>
    </submittedName>
</protein>
<feature type="domain" description="Response regulatory" evidence="3">
    <location>
        <begin position="4"/>
        <end position="120"/>
    </location>
</feature>
<dbReference type="PANTHER" id="PTHR44591:SF25">
    <property type="entry name" value="CHEMOTAXIS TWO-COMPONENT RESPONSE REGULATOR"/>
    <property type="match status" value="1"/>
</dbReference>
<evidence type="ECO:0000256" key="1">
    <source>
        <dbReference type="ARBA" id="ARBA00022553"/>
    </source>
</evidence>
<organism evidence="4 5">
    <name type="scientific">Stakelama pacifica</name>
    <dbReference type="NCBI Taxonomy" id="517720"/>
    <lineage>
        <taxon>Bacteria</taxon>
        <taxon>Pseudomonadati</taxon>
        <taxon>Pseudomonadota</taxon>
        <taxon>Alphaproteobacteria</taxon>
        <taxon>Sphingomonadales</taxon>
        <taxon>Sphingomonadaceae</taxon>
        <taxon>Stakelama</taxon>
    </lineage>
</organism>
<dbReference type="InterPro" id="IPR050595">
    <property type="entry name" value="Bact_response_regulator"/>
</dbReference>
<feature type="modified residue" description="4-aspartylphosphate" evidence="2">
    <location>
        <position position="53"/>
    </location>
</feature>
<dbReference type="EMBL" id="SNWD01000001">
    <property type="protein sequence ID" value="TDN86462.1"/>
    <property type="molecule type" value="Genomic_DNA"/>
</dbReference>
<name>A0A4R6FX34_9SPHN</name>
<sequence>MSKTILTIDDSPSVRQLVALTLSTAGYSVIEAGDGAEGYEKATTNRVNAVITDLNMPVMNGLDFIRKYRAHPSSAGIPIIFLTTESDDALKTEARAAGATGWLVKPFKQDQMLAIMRKVVGA</sequence>
<evidence type="ECO:0000259" key="3">
    <source>
        <dbReference type="PROSITE" id="PS50110"/>
    </source>
</evidence>
<keyword evidence="1 2" id="KW-0597">Phosphoprotein</keyword>
<evidence type="ECO:0000313" key="4">
    <source>
        <dbReference type="EMBL" id="TDN86462.1"/>
    </source>
</evidence>
<dbReference type="Gene3D" id="3.40.50.2300">
    <property type="match status" value="1"/>
</dbReference>
<evidence type="ECO:0000313" key="5">
    <source>
        <dbReference type="Proteomes" id="UP000295493"/>
    </source>
</evidence>
<dbReference type="PROSITE" id="PS50110">
    <property type="entry name" value="RESPONSE_REGULATORY"/>
    <property type="match status" value="1"/>
</dbReference>
<dbReference type="InterPro" id="IPR011006">
    <property type="entry name" value="CheY-like_superfamily"/>
</dbReference>
<dbReference type="OrthoDB" id="9800897at2"/>
<dbReference type="AlphaFoldDB" id="A0A4R6FX34"/>
<accession>A0A4R6FX34</accession>
<dbReference type="GO" id="GO:0000160">
    <property type="term" value="P:phosphorelay signal transduction system"/>
    <property type="evidence" value="ECO:0007669"/>
    <property type="project" value="InterPro"/>
</dbReference>